<feature type="compositionally biased region" description="Basic and acidic residues" evidence="1">
    <location>
        <begin position="18"/>
        <end position="34"/>
    </location>
</feature>
<name>A0A1Y5IIJ6_OSTTA</name>
<feature type="compositionally biased region" description="Basic and acidic residues" evidence="1">
    <location>
        <begin position="45"/>
        <end position="72"/>
    </location>
</feature>
<proteinExistence type="predicted"/>
<feature type="region of interest" description="Disordered" evidence="1">
    <location>
        <begin position="17"/>
        <end position="77"/>
    </location>
</feature>
<dbReference type="Proteomes" id="UP000195557">
    <property type="component" value="Unassembled WGS sequence"/>
</dbReference>
<evidence type="ECO:0000313" key="2">
    <source>
        <dbReference type="EMBL" id="OUS49381.1"/>
    </source>
</evidence>
<accession>A0A1Y5IIJ6</accession>
<protein>
    <submittedName>
        <fullName evidence="2">Uncharacterized protein</fullName>
    </submittedName>
</protein>
<reference evidence="2" key="1">
    <citation type="submission" date="2017-04" db="EMBL/GenBank/DDBJ databases">
        <title>Population genomics of picophytoplankton unveils novel chromosome hypervariability.</title>
        <authorList>
            <consortium name="DOE Joint Genome Institute"/>
            <person name="Blanc-Mathieu R."/>
            <person name="Krasovec M."/>
            <person name="Hebrard M."/>
            <person name="Yau S."/>
            <person name="Desgranges E."/>
            <person name="Martin J."/>
            <person name="Schackwitz W."/>
            <person name="Kuo A."/>
            <person name="Salin G."/>
            <person name="Donnadieu C."/>
            <person name="Desdevises Y."/>
            <person name="Sanchez-Ferandin S."/>
            <person name="Moreau H."/>
            <person name="Rivals E."/>
            <person name="Grigoriev I.V."/>
            <person name="Grimsley N."/>
            <person name="Eyre-Walker A."/>
            <person name="Piganeau G."/>
        </authorList>
    </citation>
    <scope>NUCLEOTIDE SEQUENCE [LARGE SCALE GENOMIC DNA]</scope>
    <source>
        <strain evidence="2">RCC 1115</strain>
    </source>
</reference>
<organism evidence="2">
    <name type="scientific">Ostreococcus tauri</name>
    <name type="common">Marine green alga</name>
    <dbReference type="NCBI Taxonomy" id="70448"/>
    <lineage>
        <taxon>Eukaryota</taxon>
        <taxon>Viridiplantae</taxon>
        <taxon>Chlorophyta</taxon>
        <taxon>Mamiellophyceae</taxon>
        <taxon>Mamiellales</taxon>
        <taxon>Bathycoccaceae</taxon>
        <taxon>Ostreococcus</taxon>
    </lineage>
</organism>
<dbReference type="EMBL" id="KZ155771">
    <property type="protein sequence ID" value="OUS49381.1"/>
    <property type="molecule type" value="Genomic_DNA"/>
</dbReference>
<sequence length="106" mass="12186">MRPDSVELSLVLFKRTRREQVREREPNDGRERPSGRFAPCRLRRAACEESKKARRRSECGARGDGARTDPRVGGKTRNVRANRELMLQRDCHRCDGLCTGMVIIFA</sequence>
<dbReference type="AlphaFoldDB" id="A0A1Y5IIJ6"/>
<evidence type="ECO:0000256" key="1">
    <source>
        <dbReference type="SAM" id="MobiDB-lite"/>
    </source>
</evidence>
<gene>
    <name evidence="2" type="ORF">BE221DRAFT_66355</name>
</gene>